<dbReference type="Ensembl" id="ENSMLUT00000001418.2">
    <property type="protein sequence ID" value="ENSMLUP00000001300.2"/>
    <property type="gene ID" value="ENSMLUG00000001420.2"/>
</dbReference>
<keyword evidence="6 7" id="KW-0539">Nucleus</keyword>
<dbReference type="PROSITE" id="PS51433">
    <property type="entry name" value="PNT"/>
    <property type="match status" value="1"/>
</dbReference>
<evidence type="ECO:0000256" key="3">
    <source>
        <dbReference type="ARBA" id="ARBA00023015"/>
    </source>
</evidence>
<dbReference type="SMART" id="SM00413">
    <property type="entry name" value="ETS"/>
    <property type="match status" value="1"/>
</dbReference>
<dbReference type="InterPro" id="IPR036390">
    <property type="entry name" value="WH_DNA-bd_sf"/>
</dbReference>
<dbReference type="GO" id="GO:0000978">
    <property type="term" value="F:RNA polymerase II cis-regulatory region sequence-specific DNA binding"/>
    <property type="evidence" value="ECO:0007669"/>
    <property type="project" value="Ensembl"/>
</dbReference>
<dbReference type="InterPro" id="IPR000418">
    <property type="entry name" value="Ets_dom"/>
</dbReference>
<dbReference type="SMART" id="SM00251">
    <property type="entry name" value="SAM_PNT"/>
    <property type="match status" value="1"/>
</dbReference>
<evidence type="ECO:0000256" key="5">
    <source>
        <dbReference type="ARBA" id="ARBA00023163"/>
    </source>
</evidence>
<evidence type="ECO:0000256" key="8">
    <source>
        <dbReference type="SAM" id="MobiDB-lite"/>
    </source>
</evidence>
<dbReference type="EMBL" id="AAPE02037453">
    <property type="status" value="NOT_ANNOTATED_CDS"/>
    <property type="molecule type" value="Genomic_DNA"/>
</dbReference>
<dbReference type="GO" id="GO:0005829">
    <property type="term" value="C:cytosol"/>
    <property type="evidence" value="ECO:0007669"/>
    <property type="project" value="Ensembl"/>
</dbReference>
<dbReference type="EMBL" id="AAPE02037454">
    <property type="status" value="NOT_ANNOTATED_CDS"/>
    <property type="molecule type" value="Genomic_DNA"/>
</dbReference>
<feature type="compositionally biased region" description="Polar residues" evidence="8">
    <location>
        <begin position="222"/>
        <end position="234"/>
    </location>
</feature>
<dbReference type="GO" id="GO:0003682">
    <property type="term" value="F:chromatin binding"/>
    <property type="evidence" value="ECO:0007669"/>
    <property type="project" value="Ensembl"/>
</dbReference>
<accession>G1NVJ8</accession>
<dbReference type="InterPro" id="IPR036388">
    <property type="entry name" value="WH-like_DNA-bd_sf"/>
</dbReference>
<evidence type="ECO:0000259" key="9">
    <source>
        <dbReference type="PROSITE" id="PS50061"/>
    </source>
</evidence>
<feature type="region of interest" description="Disordered" evidence="8">
    <location>
        <begin position="468"/>
        <end position="487"/>
    </location>
</feature>
<dbReference type="GO" id="GO:0035855">
    <property type="term" value="P:megakaryocyte development"/>
    <property type="evidence" value="ECO:0007669"/>
    <property type="project" value="Ensembl"/>
</dbReference>
<dbReference type="EMBL" id="AAPE02037452">
    <property type="status" value="NOT_ANNOTATED_CDS"/>
    <property type="molecule type" value="Genomic_DNA"/>
</dbReference>
<dbReference type="GO" id="GO:0009887">
    <property type="term" value="P:animal organ morphogenesis"/>
    <property type="evidence" value="ECO:0007669"/>
    <property type="project" value="Ensembl"/>
</dbReference>
<dbReference type="Pfam" id="PF02198">
    <property type="entry name" value="SAM_PNT"/>
    <property type="match status" value="1"/>
</dbReference>
<dbReference type="FunFam" id="1.10.150.50:FF:000010">
    <property type="entry name" value="Fli-1 proto-oncogene, ETS transcription factor"/>
    <property type="match status" value="1"/>
</dbReference>
<evidence type="ECO:0000256" key="1">
    <source>
        <dbReference type="ARBA" id="ARBA00004123"/>
    </source>
</evidence>
<dbReference type="CDD" id="cd08541">
    <property type="entry name" value="SAM_PNT-FLI-1"/>
    <property type="match status" value="1"/>
</dbReference>
<dbReference type="GO" id="GO:0001228">
    <property type="term" value="F:DNA-binding transcription activator activity, RNA polymerase II-specific"/>
    <property type="evidence" value="ECO:0007669"/>
    <property type="project" value="Ensembl"/>
</dbReference>
<dbReference type="InterPro" id="IPR003118">
    <property type="entry name" value="Pointed_dom"/>
</dbReference>
<evidence type="ECO:0000256" key="6">
    <source>
        <dbReference type="ARBA" id="ARBA00023242"/>
    </source>
</evidence>
<dbReference type="EMBL" id="AAPE02037455">
    <property type="status" value="NOT_ANNOTATED_CDS"/>
    <property type="molecule type" value="Genomic_DNA"/>
</dbReference>
<dbReference type="Proteomes" id="UP000001074">
    <property type="component" value="Unassembled WGS sequence"/>
</dbReference>
<dbReference type="AlphaFoldDB" id="G1NVJ8"/>
<feature type="domain" description="PNT" evidence="10">
    <location>
        <begin position="117"/>
        <end position="203"/>
    </location>
</feature>
<dbReference type="PANTHER" id="PTHR11849">
    <property type="entry name" value="ETS"/>
    <property type="match status" value="1"/>
</dbReference>
<dbReference type="InterPro" id="IPR035573">
    <property type="entry name" value="SAM_PNT-FLI-1"/>
</dbReference>
<dbReference type="Gene3D" id="1.10.150.50">
    <property type="entry name" value="Transcription Factor, Ets-1"/>
    <property type="match status" value="1"/>
</dbReference>
<dbReference type="SUPFAM" id="SSF46785">
    <property type="entry name" value="Winged helix' DNA-binding domain"/>
    <property type="match status" value="1"/>
</dbReference>
<dbReference type="Gene3D" id="1.10.10.10">
    <property type="entry name" value="Winged helix-like DNA-binding domain superfamily/Winged helix DNA-binding domain"/>
    <property type="match status" value="1"/>
</dbReference>
<evidence type="ECO:0000256" key="7">
    <source>
        <dbReference type="RuleBase" id="RU004019"/>
    </source>
</evidence>
<dbReference type="PANTHER" id="PTHR11849:SF161">
    <property type="entry name" value="FRIEND LEUKEMIA INTEGRATION 1 TRANSCRIPTION FACTOR"/>
    <property type="match status" value="1"/>
</dbReference>
<dbReference type="FunCoup" id="G1NVJ8">
    <property type="interactions" value="371"/>
</dbReference>
<comment type="similarity">
    <text evidence="2 7">Belongs to the ETS family.</text>
</comment>
<dbReference type="HOGENOM" id="CLU_045216_0_1_1"/>
<dbReference type="InParanoid" id="G1NVJ8"/>
<dbReference type="InterPro" id="IPR013761">
    <property type="entry name" value="SAM/pointed_sf"/>
</dbReference>
<dbReference type="GO" id="GO:0008015">
    <property type="term" value="P:blood circulation"/>
    <property type="evidence" value="ECO:0007669"/>
    <property type="project" value="Ensembl"/>
</dbReference>
<evidence type="ECO:0000313" key="12">
    <source>
        <dbReference type="Proteomes" id="UP000001074"/>
    </source>
</evidence>
<dbReference type="SUPFAM" id="SSF47769">
    <property type="entry name" value="SAM/Pointed domain"/>
    <property type="match status" value="1"/>
</dbReference>
<dbReference type="PROSITE" id="PS50061">
    <property type="entry name" value="ETS_DOMAIN_3"/>
    <property type="match status" value="1"/>
</dbReference>
<reference evidence="11" key="2">
    <citation type="submission" date="2025-08" db="UniProtKB">
        <authorList>
            <consortium name="Ensembl"/>
        </authorList>
    </citation>
    <scope>IDENTIFICATION</scope>
</reference>
<sequence>LGIMGEPHAHALEALSVVSDDQSLFDSTYGAAHLPKADMTASGSPDYGQPHKINPLPPQQEWINQPVRVNVKREYDHMNGSRESPVDCSVSKCSKLVGGGESNAMNYNSYMDEKNGPPPPNMTTNERRVIVPADPTLWTQEHVRQWLEWAIKEYGLMDIDTAFFQNMDGKELCKMNKEDFLRATSLYNTEVLLSHLSYLRESPGPTRLSGVLLQFSPRSLLAYNTPSHTDQSPRLSVKEDEDTHRAPKQTESPSEAPRAGAGTGHKAPPQPGRDRAPPLPLPVPSTTPRYKPQRGAGEVLWPTGTFLSPPTGSGQIQLWQFLLELLSDSANASCITWEGTNGEFKMTDPDEVARRWGERKSKPNMNYDKLSRALRYYYDKNIMTKVHGKRYAYKFDFHGIAQALQPHPTESSMYKYPSDISYMPSYHAHQQKVNFVPPHPSSMPVTSSSFFGAASQYWTSPTGGIYPNPNVPRHPNTHVPSHLGSYY</sequence>
<dbReference type="OMA" id="XSLLAYN"/>
<dbReference type="FunFam" id="1.10.10.10:FF:000039">
    <property type="entry name" value="Friend leukemia integration 1 transcription factor"/>
    <property type="match status" value="1"/>
</dbReference>
<dbReference type="eggNOG" id="KOG3806">
    <property type="taxonomic scope" value="Eukaryota"/>
</dbReference>
<feature type="region of interest" description="Disordered" evidence="8">
    <location>
        <begin position="222"/>
        <end position="296"/>
    </location>
</feature>
<keyword evidence="5" id="KW-0804">Transcription</keyword>
<dbReference type="Pfam" id="PF00178">
    <property type="entry name" value="Ets"/>
    <property type="match status" value="1"/>
</dbReference>
<comment type="subcellular location">
    <subcellularLocation>
        <location evidence="1 7">Nucleus</location>
    </subcellularLocation>
</comment>
<dbReference type="STRING" id="59463.ENSMLUP00000001300"/>
<reference evidence="11" key="3">
    <citation type="submission" date="2025-09" db="UniProtKB">
        <authorList>
            <consortium name="Ensembl"/>
        </authorList>
    </citation>
    <scope>IDENTIFICATION</scope>
</reference>
<dbReference type="GeneTree" id="ENSGT00940000158261"/>
<evidence type="ECO:0000259" key="10">
    <source>
        <dbReference type="PROSITE" id="PS51433"/>
    </source>
</evidence>
<dbReference type="PRINTS" id="PR00454">
    <property type="entry name" value="ETSDOMAIN"/>
</dbReference>
<name>G1NVJ8_MYOLU</name>
<dbReference type="GO" id="GO:0016604">
    <property type="term" value="C:nuclear body"/>
    <property type="evidence" value="ECO:0007669"/>
    <property type="project" value="Ensembl"/>
</dbReference>
<evidence type="ECO:0000313" key="11">
    <source>
        <dbReference type="Ensembl" id="ENSMLUP00000001300.2"/>
    </source>
</evidence>
<proteinExistence type="inferred from homology"/>
<dbReference type="PROSITE" id="PS00346">
    <property type="entry name" value="ETS_DOMAIN_2"/>
    <property type="match status" value="1"/>
</dbReference>
<keyword evidence="3" id="KW-0805">Transcription regulation</keyword>
<dbReference type="PROSITE" id="PS00345">
    <property type="entry name" value="ETS_DOMAIN_1"/>
    <property type="match status" value="1"/>
</dbReference>
<feature type="domain" description="ETS" evidence="9">
    <location>
        <begin position="316"/>
        <end position="396"/>
    </location>
</feature>
<keyword evidence="4 7" id="KW-0238">DNA-binding</keyword>
<feature type="compositionally biased region" description="Basic and acidic residues" evidence="8">
    <location>
        <begin position="236"/>
        <end position="245"/>
    </location>
</feature>
<evidence type="ECO:0000256" key="2">
    <source>
        <dbReference type="ARBA" id="ARBA00005562"/>
    </source>
</evidence>
<protein>
    <submittedName>
        <fullName evidence="11">Fli-1 proto-onco, ETS transcription factor</fullName>
    </submittedName>
</protein>
<gene>
    <name evidence="11" type="primary">FLI1</name>
</gene>
<reference evidence="11 12" key="1">
    <citation type="journal article" date="2011" name="Nature">
        <title>A high-resolution map of human evolutionary constraint using 29 mammals.</title>
        <authorList>
            <person name="Lindblad-Toh K."/>
            <person name="Garber M."/>
            <person name="Zuk O."/>
            <person name="Lin M.F."/>
            <person name="Parker B.J."/>
            <person name="Washietl S."/>
            <person name="Kheradpour P."/>
            <person name="Ernst J."/>
            <person name="Jordan G."/>
            <person name="Mauceli E."/>
            <person name="Ward L.D."/>
            <person name="Lowe C.B."/>
            <person name="Holloway A.K."/>
            <person name="Clamp M."/>
            <person name="Gnerre S."/>
            <person name="Alfoldi J."/>
            <person name="Beal K."/>
            <person name="Chang J."/>
            <person name="Clawson H."/>
            <person name="Cuff J."/>
            <person name="Di Palma F."/>
            <person name="Fitzgerald S."/>
            <person name="Flicek P."/>
            <person name="Guttman M."/>
            <person name="Hubisz M.J."/>
            <person name="Jaffe D.B."/>
            <person name="Jungreis I."/>
            <person name="Kent W.J."/>
            <person name="Kostka D."/>
            <person name="Lara M."/>
            <person name="Martins A.L."/>
            <person name="Massingham T."/>
            <person name="Moltke I."/>
            <person name="Raney B.J."/>
            <person name="Rasmussen M.D."/>
            <person name="Robinson J."/>
            <person name="Stark A."/>
            <person name="Vilella A.J."/>
            <person name="Wen J."/>
            <person name="Xie X."/>
            <person name="Zody M.C."/>
            <person name="Baldwin J."/>
            <person name="Bloom T."/>
            <person name="Chin C.W."/>
            <person name="Heiman D."/>
            <person name="Nicol R."/>
            <person name="Nusbaum C."/>
            <person name="Young S."/>
            <person name="Wilkinson J."/>
            <person name="Worley K.C."/>
            <person name="Kovar C.L."/>
            <person name="Muzny D.M."/>
            <person name="Gibbs R.A."/>
            <person name="Cree A."/>
            <person name="Dihn H.H."/>
            <person name="Fowler G."/>
            <person name="Jhangiani S."/>
            <person name="Joshi V."/>
            <person name="Lee S."/>
            <person name="Lewis L.R."/>
            <person name="Nazareth L.V."/>
            <person name="Okwuonu G."/>
            <person name="Santibanez J."/>
            <person name="Warren W.C."/>
            <person name="Mardis E.R."/>
            <person name="Weinstock G.M."/>
            <person name="Wilson R.K."/>
            <person name="Delehaunty K."/>
            <person name="Dooling D."/>
            <person name="Fronik C."/>
            <person name="Fulton L."/>
            <person name="Fulton B."/>
            <person name="Graves T."/>
            <person name="Minx P."/>
            <person name="Sodergren E."/>
            <person name="Birney E."/>
            <person name="Margulies E.H."/>
            <person name="Herrero J."/>
            <person name="Green E.D."/>
            <person name="Haussler D."/>
            <person name="Siepel A."/>
            <person name="Goldman N."/>
            <person name="Pollard K.S."/>
            <person name="Pedersen J.S."/>
            <person name="Lander E.S."/>
            <person name="Kellis M."/>
        </authorList>
    </citation>
    <scope>NUCLEOTIDE SEQUENCE [LARGE SCALE GENOMIC DNA]</scope>
</reference>
<keyword evidence="12" id="KW-1185">Reference proteome</keyword>
<evidence type="ECO:0000256" key="4">
    <source>
        <dbReference type="ARBA" id="ARBA00023125"/>
    </source>
</evidence>
<dbReference type="InterPro" id="IPR046328">
    <property type="entry name" value="ETS_fam"/>
</dbReference>
<organism evidence="11 12">
    <name type="scientific">Myotis lucifugus</name>
    <name type="common">Little brown bat</name>
    <dbReference type="NCBI Taxonomy" id="59463"/>
    <lineage>
        <taxon>Eukaryota</taxon>
        <taxon>Metazoa</taxon>
        <taxon>Chordata</taxon>
        <taxon>Craniata</taxon>
        <taxon>Vertebrata</taxon>
        <taxon>Euteleostomi</taxon>
        <taxon>Mammalia</taxon>
        <taxon>Eutheria</taxon>
        <taxon>Laurasiatheria</taxon>
        <taxon>Chiroptera</taxon>
        <taxon>Yangochiroptera</taxon>
        <taxon>Vespertilionidae</taxon>
        <taxon>Myotis</taxon>
    </lineage>
</organism>